<evidence type="ECO:0000256" key="4">
    <source>
        <dbReference type="ARBA" id="ARBA00022692"/>
    </source>
</evidence>
<comment type="catalytic activity">
    <reaction evidence="8">
        <text>H2O(in) = H2O(out)</text>
        <dbReference type="Rhea" id="RHEA:29667"/>
        <dbReference type="ChEBI" id="CHEBI:15377"/>
    </reaction>
</comment>
<evidence type="ECO:0000256" key="3">
    <source>
        <dbReference type="ARBA" id="ARBA00022448"/>
    </source>
</evidence>
<evidence type="ECO:0000256" key="6">
    <source>
        <dbReference type="ARBA" id="ARBA00022989"/>
    </source>
</evidence>
<keyword evidence="13" id="KW-1185">Reference proteome</keyword>
<evidence type="ECO:0000256" key="8">
    <source>
        <dbReference type="ARBA" id="ARBA00034651"/>
    </source>
</evidence>
<dbReference type="OrthoDB" id="3222at2759"/>
<evidence type="ECO:0000256" key="1">
    <source>
        <dbReference type="ARBA" id="ARBA00004141"/>
    </source>
</evidence>
<dbReference type="SUPFAM" id="SSF81338">
    <property type="entry name" value="Aquaporin-like"/>
    <property type="match status" value="1"/>
</dbReference>
<evidence type="ECO:0000256" key="2">
    <source>
        <dbReference type="ARBA" id="ARBA00006175"/>
    </source>
</evidence>
<comment type="similarity">
    <text evidence="2 9">Belongs to the MIP/aquaporin (TC 1.A.8) family.</text>
</comment>
<gene>
    <name evidence="12" type="ORF">BO72DRAFT_528405</name>
</gene>
<evidence type="ECO:0000256" key="11">
    <source>
        <dbReference type="SAM" id="Phobius"/>
    </source>
</evidence>
<feature type="region of interest" description="Disordered" evidence="10">
    <location>
        <begin position="1"/>
        <end position="24"/>
    </location>
</feature>
<feature type="transmembrane region" description="Helical" evidence="11">
    <location>
        <begin position="100"/>
        <end position="121"/>
    </location>
</feature>
<dbReference type="RefSeq" id="XP_040800530.1">
    <property type="nucleotide sequence ID" value="XM_040950182.1"/>
</dbReference>
<dbReference type="InterPro" id="IPR023271">
    <property type="entry name" value="Aquaporin-like"/>
</dbReference>
<feature type="transmembrane region" description="Helical" evidence="11">
    <location>
        <begin position="189"/>
        <end position="211"/>
    </location>
</feature>
<dbReference type="GO" id="GO:0005886">
    <property type="term" value="C:plasma membrane"/>
    <property type="evidence" value="ECO:0007669"/>
    <property type="project" value="TreeGrafter"/>
</dbReference>
<organism evidence="12 13">
    <name type="scientific">Aspergillus fijiensis CBS 313.89</name>
    <dbReference type="NCBI Taxonomy" id="1448319"/>
    <lineage>
        <taxon>Eukaryota</taxon>
        <taxon>Fungi</taxon>
        <taxon>Dikarya</taxon>
        <taxon>Ascomycota</taxon>
        <taxon>Pezizomycotina</taxon>
        <taxon>Eurotiomycetes</taxon>
        <taxon>Eurotiomycetidae</taxon>
        <taxon>Eurotiales</taxon>
        <taxon>Aspergillaceae</taxon>
        <taxon>Aspergillus</taxon>
    </lineage>
</organism>
<dbReference type="PANTHER" id="PTHR19139:SF199">
    <property type="entry name" value="MIP17260P"/>
    <property type="match status" value="1"/>
</dbReference>
<protein>
    <submittedName>
        <fullName evidence="12">Aquaporin-2</fullName>
    </submittedName>
</protein>
<keyword evidence="7 11" id="KW-0472">Membrane</keyword>
<feature type="transmembrane region" description="Helical" evidence="11">
    <location>
        <begin position="128"/>
        <end position="147"/>
    </location>
</feature>
<dbReference type="AlphaFoldDB" id="A0A8G1RNG8"/>
<dbReference type="GeneID" id="63867517"/>
<evidence type="ECO:0000313" key="13">
    <source>
        <dbReference type="Proteomes" id="UP000249789"/>
    </source>
</evidence>
<evidence type="ECO:0000313" key="12">
    <source>
        <dbReference type="EMBL" id="RAK76520.1"/>
    </source>
</evidence>
<dbReference type="PANTHER" id="PTHR19139">
    <property type="entry name" value="AQUAPORIN TRANSPORTER"/>
    <property type="match status" value="1"/>
</dbReference>
<feature type="region of interest" description="Disordered" evidence="10">
    <location>
        <begin position="262"/>
        <end position="289"/>
    </location>
</feature>
<dbReference type="InterPro" id="IPR000425">
    <property type="entry name" value="MIP"/>
</dbReference>
<feature type="transmembrane region" description="Helical" evidence="11">
    <location>
        <begin position="42"/>
        <end position="63"/>
    </location>
</feature>
<name>A0A8G1RNG8_9EURO</name>
<evidence type="ECO:0000256" key="10">
    <source>
        <dbReference type="SAM" id="MobiDB-lite"/>
    </source>
</evidence>
<evidence type="ECO:0000256" key="7">
    <source>
        <dbReference type="ARBA" id="ARBA00023136"/>
    </source>
</evidence>
<dbReference type="Gene3D" id="1.20.1080.10">
    <property type="entry name" value="Glycerol uptake facilitator protein"/>
    <property type="match status" value="1"/>
</dbReference>
<keyword evidence="6 11" id="KW-1133">Transmembrane helix</keyword>
<evidence type="ECO:0000256" key="9">
    <source>
        <dbReference type="RuleBase" id="RU000477"/>
    </source>
</evidence>
<dbReference type="VEuPathDB" id="FungiDB:BO72DRAFT_528405"/>
<sequence>MQNPSQNTDVEHQPPRTTNSRTRLHQRRKALKNHFLAASSEFVGTVLFLWFAFAGTQVAAMTSASASDTITPQRLLYISLSFGMSLLVVAWAFYRISGGLFNPAVTLGLSLAGTMPWLRCAFLVPAQILGGIVAAALVSCMFPAPIAVVQTRLHADTSIARGLFIEMFLTALLVVTILMLAAEKHNATFLAPVGIGLALFVAELAGVYFTGGSLNPARSFGPDVAAASFPGYHYIYWVGPLMGALLAVGYYRFAKAFNYPEANPGQDATEPKEQEHQQEEEQEHQSGGC</sequence>
<dbReference type="Proteomes" id="UP000249789">
    <property type="component" value="Unassembled WGS sequence"/>
</dbReference>
<feature type="transmembrane region" description="Helical" evidence="11">
    <location>
        <begin position="75"/>
        <end position="94"/>
    </location>
</feature>
<keyword evidence="5" id="KW-0677">Repeat</keyword>
<dbReference type="GO" id="GO:0015250">
    <property type="term" value="F:water channel activity"/>
    <property type="evidence" value="ECO:0007669"/>
    <property type="project" value="TreeGrafter"/>
</dbReference>
<keyword evidence="3 9" id="KW-0813">Transport</keyword>
<feature type="transmembrane region" description="Helical" evidence="11">
    <location>
        <begin position="159"/>
        <end position="182"/>
    </location>
</feature>
<dbReference type="Pfam" id="PF00230">
    <property type="entry name" value="MIP"/>
    <property type="match status" value="1"/>
</dbReference>
<accession>A0A8G1RNG8</accession>
<comment type="subcellular location">
    <subcellularLocation>
        <location evidence="1">Membrane</location>
        <topology evidence="1">Multi-pass membrane protein</topology>
    </subcellularLocation>
</comment>
<feature type="compositionally biased region" description="Basic and acidic residues" evidence="10">
    <location>
        <begin position="269"/>
        <end position="279"/>
    </location>
</feature>
<feature type="transmembrane region" description="Helical" evidence="11">
    <location>
        <begin position="231"/>
        <end position="251"/>
    </location>
</feature>
<dbReference type="EMBL" id="KZ824648">
    <property type="protein sequence ID" value="RAK76520.1"/>
    <property type="molecule type" value="Genomic_DNA"/>
</dbReference>
<reference evidence="12 13" key="1">
    <citation type="submission" date="2018-02" db="EMBL/GenBank/DDBJ databases">
        <title>The genomes of Aspergillus section Nigri reveals drivers in fungal speciation.</title>
        <authorList>
            <consortium name="DOE Joint Genome Institute"/>
            <person name="Vesth T.C."/>
            <person name="Nybo J."/>
            <person name="Theobald S."/>
            <person name="Brandl J."/>
            <person name="Frisvad J.C."/>
            <person name="Nielsen K.F."/>
            <person name="Lyhne E.K."/>
            <person name="Kogle M.E."/>
            <person name="Kuo A."/>
            <person name="Riley R."/>
            <person name="Clum A."/>
            <person name="Nolan M."/>
            <person name="Lipzen A."/>
            <person name="Salamov A."/>
            <person name="Henrissat B."/>
            <person name="Wiebenga A."/>
            <person name="De vries R.P."/>
            <person name="Grigoriev I.V."/>
            <person name="Mortensen U.H."/>
            <person name="Andersen M.R."/>
            <person name="Baker S.E."/>
        </authorList>
    </citation>
    <scope>NUCLEOTIDE SEQUENCE [LARGE SCALE GENOMIC DNA]</scope>
    <source>
        <strain evidence="12 13">CBS 313.89</strain>
    </source>
</reference>
<proteinExistence type="inferred from homology"/>
<dbReference type="FunFam" id="1.20.1080.10:FF:000014">
    <property type="entry name" value="Aquaporin 1"/>
    <property type="match status" value="1"/>
</dbReference>
<keyword evidence="4 9" id="KW-0812">Transmembrane</keyword>
<evidence type="ECO:0000256" key="5">
    <source>
        <dbReference type="ARBA" id="ARBA00022737"/>
    </source>
</evidence>
<dbReference type="PRINTS" id="PR00783">
    <property type="entry name" value="MINTRINSICP"/>
</dbReference>
<dbReference type="InterPro" id="IPR034294">
    <property type="entry name" value="Aquaporin_transptr"/>
</dbReference>